<feature type="compositionally biased region" description="Basic and acidic residues" evidence="4">
    <location>
        <begin position="2502"/>
        <end position="2523"/>
    </location>
</feature>
<feature type="region of interest" description="Disordered" evidence="4">
    <location>
        <begin position="2978"/>
        <end position="3053"/>
    </location>
</feature>
<dbReference type="EMBL" id="FLRE01000050">
    <property type="protein sequence ID" value="SBT33068.1"/>
    <property type="molecule type" value="Genomic_DNA"/>
</dbReference>
<feature type="compositionally biased region" description="Basic and acidic residues" evidence="4">
    <location>
        <begin position="2785"/>
        <end position="2801"/>
    </location>
</feature>
<feature type="region of interest" description="Disordered" evidence="4">
    <location>
        <begin position="464"/>
        <end position="487"/>
    </location>
</feature>
<feature type="region of interest" description="Disordered" evidence="4">
    <location>
        <begin position="560"/>
        <end position="661"/>
    </location>
</feature>
<feature type="compositionally biased region" description="Polar residues" evidence="4">
    <location>
        <begin position="2191"/>
        <end position="2202"/>
    </location>
</feature>
<feature type="region of interest" description="Disordered" evidence="4">
    <location>
        <begin position="1"/>
        <end position="31"/>
    </location>
</feature>
<feature type="compositionally biased region" description="Basic and acidic residues" evidence="4">
    <location>
        <begin position="318"/>
        <end position="327"/>
    </location>
</feature>
<feature type="region of interest" description="Disordered" evidence="4">
    <location>
        <begin position="3354"/>
        <end position="3504"/>
    </location>
</feature>
<feature type="region of interest" description="Disordered" evidence="4">
    <location>
        <begin position="2077"/>
        <end position="2100"/>
    </location>
</feature>
<feature type="compositionally biased region" description="Basic and acidic residues" evidence="4">
    <location>
        <begin position="3457"/>
        <end position="3471"/>
    </location>
</feature>
<feature type="compositionally biased region" description="Low complexity" evidence="4">
    <location>
        <begin position="87"/>
        <end position="108"/>
    </location>
</feature>
<evidence type="ECO:0000256" key="3">
    <source>
        <dbReference type="ARBA" id="ARBA00022833"/>
    </source>
</evidence>
<evidence type="ECO:0000313" key="6">
    <source>
        <dbReference type="EMBL" id="SBT33068.1"/>
    </source>
</evidence>
<feature type="compositionally biased region" description="Basic and acidic residues" evidence="4">
    <location>
        <begin position="2833"/>
        <end position="2850"/>
    </location>
</feature>
<protein>
    <submittedName>
        <fullName evidence="6">CW-type zinc finger domain-containing protein</fullName>
    </submittedName>
</protein>
<keyword evidence="1" id="KW-0479">Metal-binding</keyword>
<feature type="compositionally biased region" description="Low complexity" evidence="4">
    <location>
        <begin position="389"/>
        <end position="404"/>
    </location>
</feature>
<feature type="compositionally biased region" description="Basic and acidic residues" evidence="4">
    <location>
        <begin position="2696"/>
        <end position="2734"/>
    </location>
</feature>
<feature type="region of interest" description="Disordered" evidence="4">
    <location>
        <begin position="3066"/>
        <end position="3109"/>
    </location>
</feature>
<feature type="region of interest" description="Disordered" evidence="4">
    <location>
        <begin position="314"/>
        <end position="413"/>
    </location>
</feature>
<gene>
    <name evidence="6" type="ORF">POVWA2_012790</name>
</gene>
<feature type="compositionally biased region" description="Basic and acidic residues" evidence="4">
    <location>
        <begin position="2978"/>
        <end position="3005"/>
    </location>
</feature>
<feature type="region of interest" description="Disordered" evidence="4">
    <location>
        <begin position="2182"/>
        <end position="2205"/>
    </location>
</feature>
<feature type="compositionally biased region" description="Low complexity" evidence="4">
    <location>
        <begin position="336"/>
        <end position="347"/>
    </location>
</feature>
<dbReference type="GO" id="GO:0008270">
    <property type="term" value="F:zinc ion binding"/>
    <property type="evidence" value="ECO:0007669"/>
    <property type="project" value="UniProtKB-KW"/>
</dbReference>
<feature type="compositionally biased region" description="Basic and acidic residues" evidence="4">
    <location>
        <begin position="3384"/>
        <end position="3401"/>
    </location>
</feature>
<feature type="region of interest" description="Disordered" evidence="4">
    <location>
        <begin position="80"/>
        <end position="108"/>
    </location>
</feature>
<feature type="compositionally biased region" description="Basic and acidic residues" evidence="4">
    <location>
        <begin position="473"/>
        <end position="487"/>
    </location>
</feature>
<feature type="compositionally biased region" description="Polar residues" evidence="4">
    <location>
        <begin position="1857"/>
        <end position="1877"/>
    </location>
</feature>
<evidence type="ECO:0000259" key="5">
    <source>
        <dbReference type="PROSITE" id="PS51050"/>
    </source>
</evidence>
<dbReference type="Gene3D" id="3.30.40.100">
    <property type="match status" value="2"/>
</dbReference>
<feature type="compositionally biased region" description="Basic and acidic residues" evidence="4">
    <location>
        <begin position="3413"/>
        <end position="3426"/>
    </location>
</feature>
<dbReference type="InterPro" id="IPR011124">
    <property type="entry name" value="Znf_CW"/>
</dbReference>
<feature type="compositionally biased region" description="Basic and acidic residues" evidence="4">
    <location>
        <begin position="2622"/>
        <end position="2633"/>
    </location>
</feature>
<feature type="domain" description="CW-type" evidence="5">
    <location>
        <begin position="119"/>
        <end position="171"/>
    </location>
</feature>
<sequence length="3628" mass="419189">MVIKKITNDENENALPSENSSSKKTKVVKIPKNIREKDTIANIDEHNCNDLNNENATDNGNGENKIYEQDNFNNEEEMVKCKREENSSGYSNHSNLSSSGTGSSREIPSSSGLGVDLCIPEKDNWVQCDLCEKWRKLPSNIDMSKLPKIWYCNLNDDIKYNSCDIEEEVVTSNIDLSKHLLASSMITLVNEPCSNMQELLNSANASKDNCFGNNFQSKQTDNLRDGKKLYTLADSYIQNISFDTNNNPVERERKENTFNNYNIYGLHKDYLNYKKDSNFNAFTMQEGEQLMNKEHNNTSASDGKISAHIGIKGRIINVKKEKREEKKEKKKKNCTNNDNADDNSSSSQRNCSDRDVEISAHSSQKRKGMNEKKDRNFPKKNSKEEDKNSTSANNSVHNSTHNSSYHPNNMNDNLSQKEVQKDYNLANKASNHKAAKKKTEQLTFQRKVKNPNFMNTLLISTLSKSKRKKKKGIKNDHRMSYSDGDMHEKRRKKFIKCRTHFSDTDINVKGNGSCNAKRYKSYKKSLNYKHNENTSSSFYSYMHSIVNNILKKKINKPLNERKNEVKGKRRVEEKSNVFSADEKKKIKTEDSSSDTDTGMIIKSKEGKSYKKKKKKKKSDEENEFNSLKKKKSERKKIAIGKNDAATNAKYNRKGSTSESIPPLQSIHYEDVCKEEHAHYFNYNKNNLNRTTQSVCNSDEAVHSLLQNDMNMSGTYYDLKINQNVKKKSNDGNSSVMCKEMHNIEKSNNDDNALCRYSVSDSANVVNIANNNGCNNNNAGSISQLNNVVNWVQCENCKKWRKVDAHINITQLPDDWYCSLNFWSKYNNCDIEEEICIEENANSENSPSWDKLQGENVFSHIFPNQKREGNEQVGKHRAKDVKNDATKNTDKHSTIGKVKNNKKSRNILNNGNNKNDDTGKVREKKTNFLTRSSKKIAKGGVIPPMGNNTENNSRNIAHSLLNEYMLNEHHISCYNQNEKNELSIGNILNLPVRSTYHSAPIHYNHKNYTFYNSKENNNEATNCRNNDSAVMKHGNKSKKNENFRNDISESTSISHGNHAISHLVNMPRNSFLGKNFKNKCINITNGNVDDEQTENKSSHVLEDNNNSDALKNSKLSYYLNNAYICKMFNSLPKYSYNMEDKSINDYLMNRMNLKKKYLDPFVTHCSALYSYYDSLKRSYSCNFTAEMSTAFYHIGDVNYASDSFMQIKKYRRKLINLHREYYHGRSKLSEFLDCDFENRNCDSVHVLHKNSVDNVICSISHGNHLDTNPKCNNNEGDVDQSRIVLLGKDSEINNPVRVKDEKPNNVELSFTSGFGTHTTPIEECNMNHVNDVKRLSTSITRYRDMCFDSNMHGSIVYSGSDCDWSGHIKGNIAKEEEDNEDEDRKLCNMLINKMKREKWKNTIINRNMFNACDMNREYVTLQFNNDCREERKNMIVNGSKVHNNYGGTVDENAYVEGNKWSTVFIDKNSERKLNENSSRVFHTRDKSKGSRRYIGKGKRSRSDSCFSRVDDIHNKAMTSCHVGPRGNCERGENNENYPIDSDVAGADTDKNCDEDIGGESGSESGDFRYISNLKRELRNGNSSFHKNSFKAAKKLLSKSIDHINMYSKEKFQELIENYYLNYNDKDEGKTEEEGSRSTGGTGRRYRNARTNDNANHAHSNRDDRNNCSSRSNRNNRNRRSKLMSPNEDVDIQESSALRKVHSSEYFNLRTDEECNDHAFRHMESIGNNNTLTSEEMNSNYMKLKNEPICNFLNNDMSKLTSEDYIKINDYLKSGIGGNKKKDRCQKYGSKKNSRSMSNNGNFILSSNDYFSNLSNGCPMDNLMTTVLPPSESIETGRENYSNSNESGRIDNRCDGRSASATANGKYNKKPIQTGSQKNLLMNNTAAANKNEMNLKKNAKSTSHSKQSGEYKHAKGRSNDKTCLRRNGLMGTVGRKAAEREKEEREKKKERNETGERGERGERGENNEYITFSMDYNESKSVIKEQIKNRSNQVHLGNGKGSCLKNFMLCNSNSVGSDEKSEGDHIKTTILNAKNLKKHILSNRVIIYSKGVSLAYSVDEINKNSIYFYNNEENNGIINGSNSNNNNNKSKKSHDDIGKDTQNDMESNNIYFNYAHNINFNEMSNNTETTKMKKVGTSVFSYDYKKIINEISFFNDSIKYQIPHLKYKFKKYINVEEEKNGCKKRESDDITNRENVSSHTQGDSNCEDNILKRDDNIKEEKKIKPKLKNCNATNFKDSSNNLSNAFKEKKSSATKKNKKEDYHNELQTNNGKVIKKSNIECKKFDSNEIENHSHPADQSESIISSSNCERNERALDTYNIDLFVNYREKNRLSEVSDVDMRVNQTFVKPSRKINNDLIDEEGKYLPANHPKTSKTSENLLLNGVNGIDSTVLSNKVAVMRKKGNSKTKKTIEKNLEKRKINKKNSEEELIQPKSGIPDESRSNAEDSKTGMINEGKCLQIDGYNEQNDKNGKNKLKKEKRQEEGEQKVADQGEDRNSSNNPFATKEEINEKDIPNEDKKKGEKKEKIVETFIKVDRKDDLFTATDLSRDSITEMLIPAKCEPMEDSSNCKNVINASFACQASEEMQKGFMFSQLGKNPESEHNLFCGSTGQIVHQETEQNGSKGKQENVDKKVDEKVDEKVGKELSTDYAELLTVSHVRGKKRKRRHVVLDSDADAEVEEEIGANLASRKAAITVSGGKKERHVEAQEERGRGYIERTKDISEHGKIKMVKEKNADDSESSQSDLREESVKKNRVRVAPSCSNSTHRKENSSEVDGSEKAINSAHMKCAERNKNSHHSNRNDSHNSVQVSIFKKGKENFTNNNDHQNSSRKLRTKSGEQMDASKEKLKHIGDTQEEMVVKGNDYSSSKRDRDNDNLFDINLHGGKETGYIKEKSSHTYGSSTDKNKRKYSEANSTDSCDGKEKGGGGYHAYEHSREEIIRREHYKMEIDKEKYIPDKSAHSHKGINDAHKLHEKIYSKSYSKEENCKGKIELDDTYTTRKSSEDKQVRASHQVGDNVKVNGTNDNNKNDDRRHSINRKADYHDRSRSLSSFYNDHHAYFGQRDYEKSYRNGDMNEHHSSAAKRNYVSTYGYKGKRGEGKEEKDKEKDERGEFTLRDHSRKHKRYDYKDGKNEYVKRHYNNSSHDDIINKMHFRGDHTVSDEGKSAIDDIISNRSANEDGKYENIINRYKDEDRHKDMFRTRYEKMNSWNKDHRDNHDRRGKCEKFDSRYNNKHELKYDRDEHRYDKYGKYEQRSSKGENKYDRYENSRYSNYVNNRYDRHDASRYVWREQGRFDSREHTRNESNRFDNREHDRHELNRFDRYERNIYERHEYNRHNRHEQNKTDWYENKYENKYQRRYDNRYPSKHDRYGSKYEGRRNQNSSINNHNDHGEYRKERNSKESLVSRKCSVNGNTAERPEGTKNCIKEENASCNNGNYERKRINNNNDDNCSDHPTNSIAHSDDGKNNRDEDRGGGKSSNHYGRNGIDNNSTVEFDAHSLGNNNKYEKESFGRNLDKRNRYHCRESNYHMHRNLDYYDEEYRYKKGKHSDHHYEEERKKRFTDYGNYNKKNGNAVTCANRKLINKNYKNYYANKMSQNREDVPMNNNMRNESFTNMNSYKYAGNMHIKKKSP</sequence>
<feature type="compositionally biased region" description="Basic and acidic residues" evidence="4">
    <location>
        <begin position="3092"/>
        <end position="3109"/>
    </location>
</feature>
<proteinExistence type="predicted"/>
<feature type="region of interest" description="Disordered" evidence="4">
    <location>
        <begin position="2399"/>
        <end position="2523"/>
    </location>
</feature>
<feature type="compositionally biased region" description="Basic and acidic residues" evidence="4">
    <location>
        <begin position="3354"/>
        <end position="3375"/>
    </location>
</feature>
<feature type="domain" description="CW-type" evidence="5">
    <location>
        <begin position="784"/>
        <end position="836"/>
    </location>
</feature>
<feature type="compositionally biased region" description="Basic and acidic residues" evidence="4">
    <location>
        <begin position="1624"/>
        <end position="1634"/>
    </location>
</feature>
<feature type="compositionally biased region" description="Low complexity" evidence="4">
    <location>
        <begin position="2077"/>
        <end position="2086"/>
    </location>
</feature>
<feature type="compositionally biased region" description="Basic and acidic residues" evidence="4">
    <location>
        <begin position="2916"/>
        <end position="2932"/>
    </location>
</feature>
<evidence type="ECO:0000256" key="2">
    <source>
        <dbReference type="ARBA" id="ARBA00022771"/>
    </source>
</evidence>
<feature type="compositionally biased region" description="Basic and acidic residues" evidence="4">
    <location>
        <begin position="1934"/>
        <end position="1963"/>
    </location>
</feature>
<feature type="compositionally biased region" description="Basic and acidic residues" evidence="4">
    <location>
        <begin position="2477"/>
        <end position="2494"/>
    </location>
</feature>
<organism evidence="6 7">
    <name type="scientific">Plasmodium ovale wallikeri</name>
    <dbReference type="NCBI Taxonomy" id="864142"/>
    <lineage>
        <taxon>Eukaryota</taxon>
        <taxon>Sar</taxon>
        <taxon>Alveolata</taxon>
        <taxon>Apicomplexa</taxon>
        <taxon>Aconoidasida</taxon>
        <taxon>Haemosporida</taxon>
        <taxon>Plasmodiidae</taxon>
        <taxon>Plasmodium</taxon>
        <taxon>Plasmodium (Plasmodium)</taxon>
    </lineage>
</organism>
<feature type="compositionally biased region" description="Polar residues" evidence="4">
    <location>
        <begin position="644"/>
        <end position="659"/>
    </location>
</feature>
<feature type="compositionally biased region" description="Basic and acidic residues" evidence="4">
    <location>
        <begin position="2881"/>
        <end position="2893"/>
    </location>
</feature>
<keyword evidence="2" id="KW-0863">Zinc-finger</keyword>
<reference evidence="7" key="1">
    <citation type="submission" date="2016-05" db="EMBL/GenBank/DDBJ databases">
        <authorList>
            <person name="Naeem Raeece"/>
        </authorList>
    </citation>
    <scope>NUCLEOTIDE SEQUENCE [LARGE SCALE GENOMIC DNA]</scope>
</reference>
<evidence type="ECO:0000313" key="7">
    <source>
        <dbReference type="Proteomes" id="UP000078550"/>
    </source>
</evidence>
<feature type="compositionally biased region" description="Polar residues" evidence="4">
    <location>
        <begin position="2604"/>
        <end position="2621"/>
    </location>
</feature>
<feature type="compositionally biased region" description="Polar residues" evidence="4">
    <location>
        <begin position="3474"/>
        <end position="3489"/>
    </location>
</feature>
<feature type="compositionally biased region" description="Basic and acidic residues" evidence="4">
    <location>
        <begin position="2407"/>
        <end position="2424"/>
    </location>
</feature>
<feature type="compositionally biased region" description="Basic and acidic residues" evidence="4">
    <location>
        <begin position="560"/>
        <end position="590"/>
    </location>
</feature>
<feature type="region of interest" description="Disordered" evidence="4">
    <location>
        <begin position="2600"/>
        <end position="2633"/>
    </location>
</feature>
<feature type="region of interest" description="Disordered" evidence="4">
    <location>
        <begin position="1624"/>
        <end position="1694"/>
    </location>
</feature>
<dbReference type="PROSITE" id="PS51050">
    <property type="entry name" value="ZF_CW"/>
    <property type="match status" value="2"/>
</dbReference>
<feature type="region of interest" description="Disordered" evidence="4">
    <location>
        <begin position="1475"/>
        <end position="1495"/>
    </location>
</feature>
<feature type="region of interest" description="Disordered" evidence="4">
    <location>
        <begin position="1892"/>
        <end position="1963"/>
    </location>
</feature>
<feature type="region of interest" description="Disordered" evidence="4">
    <location>
        <begin position="1831"/>
        <end position="1877"/>
    </location>
</feature>
<feature type="compositionally biased region" description="Polar residues" evidence="4">
    <location>
        <begin position="1647"/>
        <end position="1656"/>
    </location>
</feature>
<feature type="region of interest" description="Disordered" evidence="4">
    <location>
        <begin position="866"/>
        <end position="919"/>
    </location>
</feature>
<feature type="region of interest" description="Disordered" evidence="4">
    <location>
        <begin position="1522"/>
        <end position="1546"/>
    </location>
</feature>
<feature type="compositionally biased region" description="Basic and acidic residues" evidence="4">
    <location>
        <begin position="866"/>
        <end position="892"/>
    </location>
</feature>
<feature type="region of interest" description="Disordered" evidence="4">
    <location>
        <begin position="2694"/>
        <end position="2932"/>
    </location>
</feature>
<feature type="region of interest" description="Disordered" evidence="4">
    <location>
        <begin position="2239"/>
        <end position="2260"/>
    </location>
</feature>
<feature type="compositionally biased region" description="Basic residues" evidence="4">
    <location>
        <begin position="627"/>
        <end position="638"/>
    </location>
</feature>
<feature type="compositionally biased region" description="Basic and acidic residues" evidence="4">
    <location>
        <begin position="2434"/>
        <end position="2446"/>
    </location>
</feature>
<feature type="compositionally biased region" description="Basic and acidic residues" evidence="4">
    <location>
        <begin position="2091"/>
        <end position="2100"/>
    </location>
</feature>
<evidence type="ECO:0000256" key="1">
    <source>
        <dbReference type="ARBA" id="ARBA00022723"/>
    </source>
</evidence>
<feature type="compositionally biased region" description="Basic and acidic residues" evidence="4">
    <location>
        <begin position="3066"/>
        <end position="3076"/>
    </location>
</feature>
<feature type="compositionally biased region" description="Basic and acidic residues" evidence="4">
    <location>
        <begin position="1905"/>
        <end position="1921"/>
    </location>
</feature>
<keyword evidence="3" id="KW-0862">Zinc</keyword>
<feature type="compositionally biased region" description="Basic and acidic residues" evidence="4">
    <location>
        <begin position="3024"/>
        <end position="3044"/>
    </location>
</feature>
<dbReference type="Proteomes" id="UP000078550">
    <property type="component" value="Unassembled WGS sequence"/>
</dbReference>
<feature type="compositionally biased region" description="Polar residues" evidence="4">
    <location>
        <begin position="3440"/>
        <end position="3456"/>
    </location>
</feature>
<feature type="compositionally biased region" description="Basic and acidic residues" evidence="4">
    <location>
        <begin position="368"/>
        <end position="388"/>
    </location>
</feature>
<name>A0A1A8YNA5_PLAOA</name>
<dbReference type="Pfam" id="PF07496">
    <property type="entry name" value="zf-CW"/>
    <property type="match status" value="2"/>
</dbReference>
<accession>A0A1A8YNA5</accession>
<evidence type="ECO:0000256" key="4">
    <source>
        <dbReference type="SAM" id="MobiDB-lite"/>
    </source>
</evidence>